<dbReference type="Gene3D" id="1.10.1330.10">
    <property type="entry name" value="Dockerin domain"/>
    <property type="match status" value="1"/>
</dbReference>
<comment type="similarity">
    <text evidence="1">Belongs to the glycosyl hydrolase 31 family.</text>
</comment>
<protein>
    <submittedName>
        <fullName evidence="3">DUF5110 domain-containing protein</fullName>
    </submittedName>
</protein>
<feature type="domain" description="F5/8 type C" evidence="2">
    <location>
        <begin position="939"/>
        <end position="1089"/>
    </location>
</feature>
<comment type="caution">
    <text evidence="3">The sequence shown here is derived from an EMBL/GenBank/DDBJ whole genome shotgun (WGS) entry which is preliminary data.</text>
</comment>
<dbReference type="InterPro" id="IPR013780">
    <property type="entry name" value="Glyco_hydro_b"/>
</dbReference>
<dbReference type="InterPro" id="IPR017853">
    <property type="entry name" value="GH"/>
</dbReference>
<dbReference type="Gene3D" id="2.60.40.1760">
    <property type="entry name" value="glycosyl hydrolase (family 31)"/>
    <property type="match status" value="1"/>
</dbReference>
<dbReference type="CDD" id="cd06596">
    <property type="entry name" value="GH31_CPE1046"/>
    <property type="match status" value="1"/>
</dbReference>
<dbReference type="InterPro" id="IPR011013">
    <property type="entry name" value="Gal_mutarotase_sf_dom"/>
</dbReference>
<evidence type="ECO:0000259" key="2">
    <source>
        <dbReference type="PROSITE" id="PS50022"/>
    </source>
</evidence>
<dbReference type="PROSITE" id="PS50022">
    <property type="entry name" value="FA58C_3"/>
    <property type="match status" value="1"/>
</dbReference>
<dbReference type="InterPro" id="IPR036439">
    <property type="entry name" value="Dockerin_dom_sf"/>
</dbReference>
<dbReference type="PANTHER" id="PTHR22762:SF166">
    <property type="entry name" value="ALPHA-GLUCOSIDASE"/>
    <property type="match status" value="1"/>
</dbReference>
<dbReference type="SUPFAM" id="SSF74650">
    <property type="entry name" value="Galactose mutarotase-like"/>
    <property type="match status" value="1"/>
</dbReference>
<dbReference type="InterPro" id="IPR000322">
    <property type="entry name" value="Glyco_hydro_31_TIM"/>
</dbReference>
<dbReference type="GO" id="GO:0030246">
    <property type="term" value="F:carbohydrate binding"/>
    <property type="evidence" value="ECO:0007669"/>
    <property type="project" value="InterPro"/>
</dbReference>
<dbReference type="InterPro" id="IPR036116">
    <property type="entry name" value="FN3_sf"/>
</dbReference>
<dbReference type="Pfam" id="PF13802">
    <property type="entry name" value="Gal_mutarotas_2"/>
    <property type="match status" value="1"/>
</dbReference>
<dbReference type="GO" id="GO:0004553">
    <property type="term" value="F:hydrolase activity, hydrolyzing O-glycosyl compounds"/>
    <property type="evidence" value="ECO:0007669"/>
    <property type="project" value="InterPro"/>
</dbReference>
<dbReference type="SUPFAM" id="SSF49265">
    <property type="entry name" value="Fibronectin type III"/>
    <property type="match status" value="1"/>
</dbReference>
<dbReference type="GO" id="GO:0000272">
    <property type="term" value="P:polysaccharide catabolic process"/>
    <property type="evidence" value="ECO:0007669"/>
    <property type="project" value="InterPro"/>
</dbReference>
<dbReference type="SUPFAM" id="SSF51445">
    <property type="entry name" value="(Trans)glycosidases"/>
    <property type="match status" value="1"/>
</dbReference>
<dbReference type="Pfam" id="PF21365">
    <property type="entry name" value="Glyco_hydro_31_3rd"/>
    <property type="match status" value="1"/>
</dbReference>
<sequence>MMNPFCNSKSQNIVLVALIFTLLMSYTTARSIQIPTVAQQTTQQDQKVISAKMTGPTVIEVLLSNNQRLTVDFYSDQIFRLFQDNSAGVIRDPEAKPAAKILVENPRKAVTKLNLSDEANLIIISTDKIIIQIDKNTTLFKIINIATKAVIMEEATPIKFEKEAVTITLKENPQEYFYGGGVQNGRFSHKGKSISIENQNSWTDGGVASPTPYYWSSNGYGILWHTFKKGKYDFGAKEKGLVKLSHETDYLDVFFMVGNGAPALLNDFYQLTGNPVLLPKFGFYQGHLNAYNRDFWVADEKGTLFEDGKRYKESQKENGGTKESLNGEKNNYQFSARAVIDRYKKNDMPFGWLLPNDGYGAGYGQTETLDGNIQNLKSLGVYARKNGVEIGLWTQSDLHPKPGISALLQRDILKEVKDAGVRVLKTDVAWVGAGYSFGLNGVTDVAKIMSDYGNNSRPFIISLDGWAGTQRHASIWSGDQTGGVWEYIRFHIPTYLGSGLSGQPNITSDMDGIFGGKNNEINIRDFQWKTFTPMQLNMDGWGSNEKYPHALGEPVASINRNYLKLKSELTPYTYSIAREAVTGLPMIRAMFLEYPNAYTMGTATQYQFLYGPNFLVAPVYQATQSDSNGNDIRNGIYLPEGTWIDYFTGEKYSGNSILNNFDAPIWKLPVFVKNGAIIPLTNPNNNVLEINKALRIYEIYPFGKSSFTEYDDDGTTEQYKSGKGASSLIESAIDKKNAVTVTIHPTKGDFDGFVKEKATELRINVTEKPTKVAARVGKNKVKLTEVNSMAEFVKRENVYFYDATPNLNKFATKGSEFEKVVLVKNPQLLIKLGATDITLNPVIVTIEGFKYEPADKQRISSGKLTAPVHAEVADENTGAYTLMPTWSKLNHADFYEIEFNDMLYTTIKDTTLLFDGLNAETPYSLKLRAVNKDGYSDWTIFKAITKSNPLEFAIKGIFAETTVENQGGSGIGRLFDFDEGNMWHTKWGVNAIPFDIIIDLKSINQLDKFHYLPRTGRGNGIILKGKVFYSDNKENWTAAGTFEWANSDEVKIFNFSGHPSARYVKIAIADGVGGFGSGRELYVFKVPGTESFVPGDINNDRLIDRNDLTSYTNYTGLRKGDADFEGYISKGDINKNNLIDAYDISVVATQLEGGVDNRKMDKVAGKLQISTSKQNYNKDEIIEVKVKGLNLSAVNALSFALPYNPQDYEFTGVQTVGTKQMDNLTYDRLHTNGTKALYATFVNIGNKASLNGGSELFILKLKAKRKLKFDLQLLDGYLIDKQLHSVRF</sequence>
<dbReference type="InterPro" id="IPR000421">
    <property type="entry name" value="FA58C"/>
</dbReference>
<dbReference type="Gene3D" id="2.60.40.680">
    <property type="match status" value="1"/>
</dbReference>
<dbReference type="Pfam" id="PF17137">
    <property type="entry name" value="DUF5110"/>
    <property type="match status" value="1"/>
</dbReference>
<dbReference type="OrthoDB" id="176168at2"/>
<name>A0A4R0NL85_9SPHI</name>
<dbReference type="Pfam" id="PF01055">
    <property type="entry name" value="Glyco_hydro_31_2nd"/>
    <property type="match status" value="1"/>
</dbReference>
<proteinExistence type="inferred from homology"/>
<evidence type="ECO:0000256" key="1">
    <source>
        <dbReference type="ARBA" id="ARBA00007806"/>
    </source>
</evidence>
<dbReference type="PANTHER" id="PTHR22762">
    <property type="entry name" value="ALPHA-GLUCOSIDASE"/>
    <property type="match status" value="1"/>
</dbReference>
<dbReference type="CDD" id="cd14254">
    <property type="entry name" value="Dockerin_II"/>
    <property type="match status" value="1"/>
</dbReference>
<accession>A0A4R0NL85</accession>
<dbReference type="Pfam" id="PF00754">
    <property type="entry name" value="F5_F8_type_C"/>
    <property type="match status" value="1"/>
</dbReference>
<dbReference type="SUPFAM" id="SSF51011">
    <property type="entry name" value="Glycosyl hydrolase domain"/>
    <property type="match status" value="1"/>
</dbReference>
<dbReference type="Proteomes" id="UP000293347">
    <property type="component" value="Unassembled WGS sequence"/>
</dbReference>
<dbReference type="Gene3D" id="2.60.120.260">
    <property type="entry name" value="Galactose-binding domain-like"/>
    <property type="match status" value="1"/>
</dbReference>
<dbReference type="InterPro" id="IPR048395">
    <property type="entry name" value="Glyco_hydro_31_C"/>
</dbReference>
<organism evidence="3 4">
    <name type="scientific">Pedobacter psychroterrae</name>
    <dbReference type="NCBI Taxonomy" id="2530453"/>
    <lineage>
        <taxon>Bacteria</taxon>
        <taxon>Pseudomonadati</taxon>
        <taxon>Bacteroidota</taxon>
        <taxon>Sphingobacteriia</taxon>
        <taxon>Sphingobacteriales</taxon>
        <taxon>Sphingobacteriaceae</taxon>
        <taxon>Pedobacter</taxon>
    </lineage>
</organism>
<evidence type="ECO:0000313" key="4">
    <source>
        <dbReference type="Proteomes" id="UP000293347"/>
    </source>
</evidence>
<keyword evidence="4" id="KW-1185">Reference proteome</keyword>
<dbReference type="CDD" id="cd14752">
    <property type="entry name" value="GH31_N"/>
    <property type="match status" value="1"/>
</dbReference>
<dbReference type="InterPro" id="IPR003961">
    <property type="entry name" value="FN3_dom"/>
</dbReference>
<dbReference type="SUPFAM" id="SSF49785">
    <property type="entry name" value="Galactose-binding domain-like"/>
    <property type="match status" value="1"/>
</dbReference>
<dbReference type="InterPro" id="IPR018247">
    <property type="entry name" value="EF_Hand_1_Ca_BS"/>
</dbReference>
<dbReference type="EMBL" id="SJSL01000002">
    <property type="protein sequence ID" value="TCD01572.1"/>
    <property type="molecule type" value="Genomic_DNA"/>
</dbReference>
<gene>
    <name evidence="3" type="ORF">EZ437_12645</name>
</gene>
<dbReference type="SUPFAM" id="SSF63446">
    <property type="entry name" value="Type I dockerin domain"/>
    <property type="match status" value="1"/>
</dbReference>
<dbReference type="PROSITE" id="PS00018">
    <property type="entry name" value="EF_HAND_1"/>
    <property type="match status" value="2"/>
</dbReference>
<evidence type="ECO:0000313" key="3">
    <source>
        <dbReference type="EMBL" id="TCD01572.1"/>
    </source>
</evidence>
<dbReference type="InterPro" id="IPR008979">
    <property type="entry name" value="Galactose-bd-like_sf"/>
</dbReference>
<dbReference type="SUPFAM" id="SSF49384">
    <property type="entry name" value="Carbohydrate-binding domain"/>
    <property type="match status" value="1"/>
</dbReference>
<dbReference type="InterPro" id="IPR025887">
    <property type="entry name" value="Glyco_hydro_31_N_dom"/>
</dbReference>
<dbReference type="InterPro" id="IPR008965">
    <property type="entry name" value="CBM2/CBM3_carb-bd_dom_sf"/>
</dbReference>
<dbReference type="InterPro" id="IPR033403">
    <property type="entry name" value="DUF5110"/>
</dbReference>
<dbReference type="Gene3D" id="3.20.20.80">
    <property type="entry name" value="Glycosidases"/>
    <property type="match status" value="1"/>
</dbReference>
<reference evidence="3 4" key="1">
    <citation type="submission" date="2019-02" db="EMBL/GenBank/DDBJ databases">
        <title>Pedobacter sp. RP-1-14 sp. nov., isolated from Arctic soil.</title>
        <authorList>
            <person name="Dahal R.H."/>
        </authorList>
    </citation>
    <scope>NUCLEOTIDE SEQUENCE [LARGE SCALE GENOMIC DNA]</scope>
    <source>
        <strain evidence="3 4">RP-1-14</strain>
    </source>
</reference>
<dbReference type="Gene3D" id="2.60.40.1180">
    <property type="entry name" value="Golgi alpha-mannosidase II"/>
    <property type="match status" value="2"/>
</dbReference>
<dbReference type="CDD" id="cd00063">
    <property type="entry name" value="FN3"/>
    <property type="match status" value="1"/>
</dbReference>